<protein>
    <submittedName>
        <fullName evidence="5">60S ribosomal protein L36</fullName>
    </submittedName>
</protein>
<dbReference type="InterPro" id="IPR000509">
    <property type="entry name" value="Ribosomal_eL36"/>
</dbReference>
<name>A0A9P7JM13_9AGAM</name>
<comment type="caution">
    <text evidence="5">The sequence shown here is derived from an EMBL/GenBank/DDBJ whole genome shotgun (WGS) entry which is preliminary data.</text>
</comment>
<evidence type="ECO:0000313" key="6">
    <source>
        <dbReference type="Proteomes" id="UP000823399"/>
    </source>
</evidence>
<sequence>LNKGYPTTAIPRTTHPNHRKGIQSTKNKFVWSVAWEVSGFASYEHQALELLRNAKHGTLLRTKHKLEELGDITQKSRRAC</sequence>
<dbReference type="AlphaFoldDB" id="A0A9P7JM13"/>
<feature type="non-terminal residue" evidence="5">
    <location>
        <position position="1"/>
    </location>
</feature>
<dbReference type="GO" id="GO:1990904">
    <property type="term" value="C:ribonucleoprotein complex"/>
    <property type="evidence" value="ECO:0007669"/>
    <property type="project" value="UniProtKB-KW"/>
</dbReference>
<comment type="similarity">
    <text evidence="1">Belongs to the eukaryotic ribosomal protein eL36 family.</text>
</comment>
<dbReference type="Proteomes" id="UP000823399">
    <property type="component" value="Unassembled WGS sequence"/>
</dbReference>
<evidence type="ECO:0000256" key="4">
    <source>
        <dbReference type="SAM" id="MobiDB-lite"/>
    </source>
</evidence>
<evidence type="ECO:0000313" key="5">
    <source>
        <dbReference type="EMBL" id="KAG2089127.1"/>
    </source>
</evidence>
<keyword evidence="3" id="KW-0687">Ribonucleoprotein</keyword>
<evidence type="ECO:0000256" key="3">
    <source>
        <dbReference type="ARBA" id="ARBA00023274"/>
    </source>
</evidence>
<dbReference type="Pfam" id="PF01158">
    <property type="entry name" value="Ribosomal_L36e"/>
    <property type="match status" value="1"/>
</dbReference>
<keyword evidence="2 5" id="KW-0689">Ribosomal protein</keyword>
<dbReference type="GeneID" id="64694241"/>
<gene>
    <name evidence="5" type="ORF">F5147DRAFT_587329</name>
</gene>
<dbReference type="Gene3D" id="1.10.10.1760">
    <property type="entry name" value="60S ribosomal protein L36"/>
    <property type="match status" value="1"/>
</dbReference>
<feature type="region of interest" description="Disordered" evidence="4">
    <location>
        <begin position="1"/>
        <end position="22"/>
    </location>
</feature>
<evidence type="ECO:0000256" key="2">
    <source>
        <dbReference type="ARBA" id="ARBA00022980"/>
    </source>
</evidence>
<dbReference type="RefSeq" id="XP_041285788.1">
    <property type="nucleotide sequence ID" value="XM_041431982.1"/>
</dbReference>
<reference evidence="5" key="1">
    <citation type="journal article" date="2020" name="New Phytol.">
        <title>Comparative genomics reveals dynamic genome evolution in host specialist ectomycorrhizal fungi.</title>
        <authorList>
            <person name="Lofgren L.A."/>
            <person name="Nguyen N.H."/>
            <person name="Vilgalys R."/>
            <person name="Ruytinx J."/>
            <person name="Liao H.L."/>
            <person name="Branco S."/>
            <person name="Kuo A."/>
            <person name="LaButti K."/>
            <person name="Lipzen A."/>
            <person name="Andreopoulos W."/>
            <person name="Pangilinan J."/>
            <person name="Riley R."/>
            <person name="Hundley H."/>
            <person name="Na H."/>
            <person name="Barry K."/>
            <person name="Grigoriev I.V."/>
            <person name="Stajich J.E."/>
            <person name="Kennedy P.G."/>
        </authorList>
    </citation>
    <scope>NUCLEOTIDE SEQUENCE</scope>
    <source>
        <strain evidence="5">FC423</strain>
    </source>
</reference>
<dbReference type="InterPro" id="IPR038097">
    <property type="entry name" value="Ribosomal_eL36_sf"/>
</dbReference>
<dbReference type="EMBL" id="JABBWM010000114">
    <property type="protein sequence ID" value="KAG2089127.1"/>
    <property type="molecule type" value="Genomic_DNA"/>
</dbReference>
<organism evidence="5 6">
    <name type="scientific">Suillus discolor</name>
    <dbReference type="NCBI Taxonomy" id="1912936"/>
    <lineage>
        <taxon>Eukaryota</taxon>
        <taxon>Fungi</taxon>
        <taxon>Dikarya</taxon>
        <taxon>Basidiomycota</taxon>
        <taxon>Agaricomycotina</taxon>
        <taxon>Agaricomycetes</taxon>
        <taxon>Agaricomycetidae</taxon>
        <taxon>Boletales</taxon>
        <taxon>Suillineae</taxon>
        <taxon>Suillaceae</taxon>
        <taxon>Suillus</taxon>
    </lineage>
</organism>
<accession>A0A9P7JM13</accession>
<dbReference type="GO" id="GO:0005840">
    <property type="term" value="C:ribosome"/>
    <property type="evidence" value="ECO:0007669"/>
    <property type="project" value="UniProtKB-KW"/>
</dbReference>
<dbReference type="GO" id="GO:0003735">
    <property type="term" value="F:structural constituent of ribosome"/>
    <property type="evidence" value="ECO:0007669"/>
    <property type="project" value="InterPro"/>
</dbReference>
<dbReference type="OrthoDB" id="9616667at2759"/>
<proteinExistence type="inferred from homology"/>
<keyword evidence="6" id="KW-1185">Reference proteome</keyword>
<evidence type="ECO:0000256" key="1">
    <source>
        <dbReference type="ARBA" id="ARBA00006509"/>
    </source>
</evidence>
<dbReference type="GO" id="GO:0006412">
    <property type="term" value="P:translation"/>
    <property type="evidence" value="ECO:0007669"/>
    <property type="project" value="InterPro"/>
</dbReference>